<dbReference type="GO" id="GO:0016740">
    <property type="term" value="F:transferase activity"/>
    <property type="evidence" value="ECO:0007669"/>
    <property type="project" value="UniProtKB-KW"/>
</dbReference>
<protein>
    <submittedName>
        <fullName evidence="2">Asp-tRNAAsn/Glu-tRNAGln amidotransferase A subunit</fullName>
    </submittedName>
</protein>
<dbReference type="InterPro" id="IPR028994">
    <property type="entry name" value="Integrin_alpha_N"/>
</dbReference>
<dbReference type="RefSeq" id="WP_110853246.1">
    <property type="nucleotide sequence ID" value="NZ_QKLZ01000012.1"/>
</dbReference>
<reference evidence="2 3" key="1">
    <citation type="submission" date="2016-10" db="EMBL/GenBank/DDBJ databases">
        <authorList>
            <person name="Cai Z."/>
        </authorList>
    </citation>
    <scope>NUCLEOTIDE SEQUENCE [LARGE SCALE GENOMIC DNA]</scope>
    <source>
        <strain evidence="2 3">CGMCC 1.10826</strain>
    </source>
</reference>
<evidence type="ECO:0000259" key="1">
    <source>
        <dbReference type="Pfam" id="PF01425"/>
    </source>
</evidence>
<dbReference type="InterPro" id="IPR036928">
    <property type="entry name" value="AS_sf"/>
</dbReference>
<dbReference type="Pfam" id="PF01425">
    <property type="entry name" value="Amidase"/>
    <property type="match status" value="1"/>
</dbReference>
<name>A0A2Y9APC0_9MICO</name>
<dbReference type="Proteomes" id="UP000250222">
    <property type="component" value="Unassembled WGS sequence"/>
</dbReference>
<organism evidence="2 3">
    <name type="scientific">Georgenia satyanarayanai</name>
    <dbReference type="NCBI Taxonomy" id="860221"/>
    <lineage>
        <taxon>Bacteria</taxon>
        <taxon>Bacillati</taxon>
        <taxon>Actinomycetota</taxon>
        <taxon>Actinomycetes</taxon>
        <taxon>Micrococcales</taxon>
        <taxon>Bogoriellaceae</taxon>
        <taxon>Georgenia</taxon>
    </lineage>
</organism>
<dbReference type="InterPro" id="IPR023631">
    <property type="entry name" value="Amidase_dom"/>
</dbReference>
<accession>A0A2Y9APC0</accession>
<evidence type="ECO:0000313" key="3">
    <source>
        <dbReference type="Proteomes" id="UP000250222"/>
    </source>
</evidence>
<dbReference type="PANTHER" id="PTHR42678:SF34">
    <property type="entry name" value="OS04G0183300 PROTEIN"/>
    <property type="match status" value="1"/>
</dbReference>
<evidence type="ECO:0000313" key="2">
    <source>
        <dbReference type="EMBL" id="SSA45188.1"/>
    </source>
</evidence>
<dbReference type="OrthoDB" id="9758772at2"/>
<gene>
    <name evidence="2" type="ORF">SAMN05216184_11247</name>
</gene>
<keyword evidence="3" id="KW-1185">Reference proteome</keyword>
<dbReference type="EMBL" id="UETB01000012">
    <property type="protein sequence ID" value="SSA45188.1"/>
    <property type="molecule type" value="Genomic_DNA"/>
</dbReference>
<dbReference type="AlphaFoldDB" id="A0A2Y9APC0"/>
<dbReference type="SUPFAM" id="SSF69318">
    <property type="entry name" value="Integrin alpha N-terminal domain"/>
    <property type="match status" value="1"/>
</dbReference>
<feature type="domain" description="Amidase" evidence="1">
    <location>
        <begin position="69"/>
        <end position="537"/>
    </location>
</feature>
<keyword evidence="2" id="KW-0808">Transferase</keyword>
<proteinExistence type="predicted"/>
<dbReference type="SUPFAM" id="SSF75304">
    <property type="entry name" value="Amidase signature (AS) enzymes"/>
    <property type="match status" value="1"/>
</dbReference>
<dbReference type="PANTHER" id="PTHR42678">
    <property type="entry name" value="AMIDASE"/>
    <property type="match status" value="1"/>
</dbReference>
<dbReference type="Gene3D" id="3.90.1300.10">
    <property type="entry name" value="Amidase signature (AS) domain"/>
    <property type="match status" value="1"/>
</dbReference>
<sequence>MKHTKEGAATRALAGRRGVALLGVATVASLAMGAPAVAQPAPDEDFTLEEATIEDISRAFAEGSLTCVELTELYIERIAAYDDAGPRINSVATVNPDALETAAALDEEYARTGPRSDLHCIPVLLKDNIDTDDMPTTNGSVILEDAVPPDDAFITARLREEGALILGKAEMGEFAGGSYNTINGQVVNPYNAKRGTGGSSAGSGAAIAANLAVLAVGTDTSTSVRGPAAYNGIVGLRPTTGLISRDGIAPKNLTFDSAGPMARTVTDTAIMMRALTGVDEADPLSVEVYENYPGGAPGTPGIDYLDHLDENALDGVRLGVVRTFFGGDPEIDAMAEEALETLEEQGATLVDIELDPEFVDFYLTNGGPNIRTIADYRFKEEFETYLATFGPDVPKTVEEFIEIYEEEVSQSALPVEASVLNLLKRSLTTSTDDPAFQDLIERVLPAATEYKLSLFEDNDVEALVFPYETSFATPINNPVETVEDPTFVRSSVPKPSTFAGYSSVGFPGVVVPMGFGSQGLPMDLSFMGRPYSEGELLGFAYDYEQASQLRAAPAGFPDLPAASDPVEPTPSPSGFFLSDDWSGTAHHAFQYGRSADEVLIGDWDGDGTDSIVVRREDRFHVSNAPRGGPAERVFTYGRPGDVFVVGDWDGDGVDTLAIRRGSTYHVKNSLRGGDADTVVTYGRAGDAIVVGDWDGSGTDTFAARRGATYHVKNAMVGGDADRVFTYGRAADVTLAGDWDGNGTDTFAVRRGKAYFVKNSLVGGPADFAVMYGRAADEVYVGDWNGDGKDTLGVRRLPVG</sequence>